<dbReference type="Proteomes" id="UP000183461">
    <property type="component" value="Unassembled WGS sequence"/>
</dbReference>
<evidence type="ECO:0000313" key="1">
    <source>
        <dbReference type="EMBL" id="SFW14835.1"/>
    </source>
</evidence>
<dbReference type="RefSeq" id="WP_072299168.1">
    <property type="nucleotide sequence ID" value="NZ_CAMIZA010000002.1"/>
</dbReference>
<dbReference type="AlphaFoldDB" id="A0A1K1LVF2"/>
<protein>
    <submittedName>
        <fullName evidence="1">Uncharacterized protein</fullName>
    </submittedName>
</protein>
<reference evidence="2" key="1">
    <citation type="submission" date="2016-11" db="EMBL/GenBank/DDBJ databases">
        <authorList>
            <person name="Varghese N."/>
            <person name="Submissions S."/>
        </authorList>
    </citation>
    <scope>NUCLEOTIDE SEQUENCE [LARGE SCALE GENOMIC DNA]</scope>
    <source>
        <strain evidence="2">YL228</strain>
    </source>
</reference>
<gene>
    <name evidence="1" type="ORF">SAMN02910280_0786</name>
</gene>
<organism evidence="1 2">
    <name type="scientific">Ruminococcus flavefaciens</name>
    <dbReference type="NCBI Taxonomy" id="1265"/>
    <lineage>
        <taxon>Bacteria</taxon>
        <taxon>Bacillati</taxon>
        <taxon>Bacillota</taxon>
        <taxon>Clostridia</taxon>
        <taxon>Eubacteriales</taxon>
        <taxon>Oscillospiraceae</taxon>
        <taxon>Ruminococcus</taxon>
    </lineage>
</organism>
<sequence length="116" mass="12940">MFHCGKPMMKGCFKIEKRGIPTKGASLEYPVSTFYDGNNKICEVPVDKTLGYYCTECGMLIGVFPVTHPTGFAGKYNQDIDDKIDVLPKKICIECGAEIDVDYPRCPFCGHIYEAI</sequence>
<dbReference type="EMBL" id="FPIP01000001">
    <property type="protein sequence ID" value="SFW14835.1"/>
    <property type="molecule type" value="Genomic_DNA"/>
</dbReference>
<accession>A0A1K1LVF2</accession>
<proteinExistence type="predicted"/>
<name>A0A1K1LVF2_RUMFL</name>
<evidence type="ECO:0000313" key="2">
    <source>
        <dbReference type="Proteomes" id="UP000183461"/>
    </source>
</evidence>